<dbReference type="STRING" id="498257.G2WSD8"/>
<sequence length="36" mass="4286">MKLRRRKSGDVRKIEIGDDSSEEDEDNEYTEARKKT</sequence>
<dbReference type="KEGG" id="vda:VDAG_01541"/>
<dbReference type="AlphaFoldDB" id="G2WSD8"/>
<reference evidence="2 3" key="1">
    <citation type="submission" date="2008-03" db="EMBL/GenBank/DDBJ databases">
        <title>The Genome Sequence of Verticillium dahliae VdLs.17.</title>
        <authorList>
            <consortium name="The Broad Institute Genome Sequencing Platform"/>
            <person name="Ma L.-J.J."/>
            <person name="Klosterman S.J."/>
            <person name="Subbarao K."/>
            <person name="Dobinson K."/>
            <person name="Veronese P."/>
            <person name="Kang S."/>
            <person name="Gold S.E."/>
            <person name="Young S."/>
            <person name="Jaffe D."/>
            <person name="Gnerre S."/>
            <person name="Berlin A."/>
            <person name="Heiman D."/>
            <person name="Hepburn T."/>
            <person name="Sykes S."/>
            <person name="Alvarado L."/>
            <person name="Kodira C.D."/>
            <person name="Lander E."/>
            <person name="Galagan J."/>
            <person name="Nusbaum C."/>
            <person name="Birren B."/>
        </authorList>
    </citation>
    <scope>NUCLEOTIDE SEQUENCE [LARGE SCALE GENOMIC DNA]</scope>
    <source>
        <strain evidence="3">VdLs.17 / ATCC MYA-4575 / FGSC 10137</strain>
    </source>
</reference>
<dbReference type="InParanoid" id="G2WSD8"/>
<evidence type="ECO:0000256" key="1">
    <source>
        <dbReference type="SAM" id="MobiDB-lite"/>
    </source>
</evidence>
<keyword evidence="3" id="KW-1185">Reference proteome</keyword>
<gene>
    <name evidence="2" type="ORF">VDAG_01541</name>
</gene>
<accession>G2WSD8</accession>
<protein>
    <submittedName>
        <fullName evidence="2">Uncharacterized protein</fullName>
    </submittedName>
</protein>
<dbReference type="EMBL" id="DS572696">
    <property type="protein sequence ID" value="EGY17859.1"/>
    <property type="molecule type" value="Genomic_DNA"/>
</dbReference>
<evidence type="ECO:0000313" key="2">
    <source>
        <dbReference type="EMBL" id="EGY17859.1"/>
    </source>
</evidence>
<dbReference type="RefSeq" id="XP_009648722.1">
    <property type="nucleotide sequence ID" value="XM_009650427.1"/>
</dbReference>
<dbReference type="Proteomes" id="UP000001611">
    <property type="component" value="Chromosome 1"/>
</dbReference>
<dbReference type="GeneID" id="20703004"/>
<organism evidence="2 3">
    <name type="scientific">Verticillium dahliae (strain VdLs.17 / ATCC MYA-4575 / FGSC 10137)</name>
    <name type="common">Verticillium wilt</name>
    <dbReference type="NCBI Taxonomy" id="498257"/>
    <lineage>
        <taxon>Eukaryota</taxon>
        <taxon>Fungi</taxon>
        <taxon>Dikarya</taxon>
        <taxon>Ascomycota</taxon>
        <taxon>Pezizomycotina</taxon>
        <taxon>Sordariomycetes</taxon>
        <taxon>Hypocreomycetidae</taxon>
        <taxon>Glomerellales</taxon>
        <taxon>Plectosphaerellaceae</taxon>
        <taxon>Verticillium</taxon>
    </lineage>
</organism>
<dbReference type="HOGENOM" id="CLU_3360030_0_0_1"/>
<proteinExistence type="predicted"/>
<feature type="region of interest" description="Disordered" evidence="1">
    <location>
        <begin position="1"/>
        <end position="36"/>
    </location>
</feature>
<name>G2WSD8_VERDV</name>
<feature type="compositionally biased region" description="Acidic residues" evidence="1">
    <location>
        <begin position="17"/>
        <end position="29"/>
    </location>
</feature>
<evidence type="ECO:0000313" key="3">
    <source>
        <dbReference type="Proteomes" id="UP000001611"/>
    </source>
</evidence>